<sequence length="141" mass="16395">MLYIAIFEATKSWFITSQTWIWILAGDIKDWFWGVIPWFLSPGNTWQWVVLACYLAFVVYFGWTGQFNDLSKNRVVRIFQRIGYAIVGPPLVFAVMSLTIPAMLLLFFYSGWAVTWIMVGAFDLMVFLGEIPLRWVGSWFG</sequence>
<reference evidence="2 3" key="1">
    <citation type="journal article" date="2015" name="Nature">
        <title>rRNA introns, odd ribosomes, and small enigmatic genomes across a large radiation of phyla.</title>
        <authorList>
            <person name="Brown C.T."/>
            <person name="Hug L.A."/>
            <person name="Thomas B.C."/>
            <person name="Sharon I."/>
            <person name="Castelle C.J."/>
            <person name="Singh A."/>
            <person name="Wilkins M.J."/>
            <person name="Williams K.H."/>
            <person name="Banfield J.F."/>
        </authorList>
    </citation>
    <scope>NUCLEOTIDE SEQUENCE [LARGE SCALE GENOMIC DNA]</scope>
</reference>
<gene>
    <name evidence="2" type="ORF">UV41_C0040G0003</name>
</gene>
<feature type="transmembrane region" description="Helical" evidence="1">
    <location>
        <begin position="84"/>
        <end position="109"/>
    </location>
</feature>
<accession>A0A0G1B9I4</accession>
<keyword evidence="1" id="KW-0812">Transmembrane</keyword>
<protein>
    <submittedName>
        <fullName evidence="2">Uncharacterized protein</fullName>
    </submittedName>
</protein>
<organism evidence="2 3">
    <name type="scientific">Candidatus Daviesbacteria bacterium GW2011_GWA2_42_7</name>
    <dbReference type="NCBI Taxonomy" id="1618425"/>
    <lineage>
        <taxon>Bacteria</taxon>
        <taxon>Candidatus Daviesiibacteriota</taxon>
    </lineage>
</organism>
<feature type="transmembrane region" description="Helical" evidence="1">
    <location>
        <begin position="46"/>
        <end position="63"/>
    </location>
</feature>
<dbReference type="EMBL" id="LCEJ01000040">
    <property type="protein sequence ID" value="KKS69947.1"/>
    <property type="molecule type" value="Genomic_DNA"/>
</dbReference>
<keyword evidence="1" id="KW-1133">Transmembrane helix</keyword>
<name>A0A0G1B9I4_9BACT</name>
<comment type="caution">
    <text evidence="2">The sequence shown here is derived from an EMBL/GenBank/DDBJ whole genome shotgun (WGS) entry which is preliminary data.</text>
</comment>
<proteinExistence type="predicted"/>
<evidence type="ECO:0000313" key="2">
    <source>
        <dbReference type="EMBL" id="KKS69947.1"/>
    </source>
</evidence>
<evidence type="ECO:0000313" key="3">
    <source>
        <dbReference type="Proteomes" id="UP000034785"/>
    </source>
</evidence>
<feature type="transmembrane region" description="Helical" evidence="1">
    <location>
        <begin position="115"/>
        <end position="136"/>
    </location>
</feature>
<dbReference type="AlphaFoldDB" id="A0A0G1B9I4"/>
<keyword evidence="1" id="KW-0472">Membrane</keyword>
<dbReference type="Proteomes" id="UP000034785">
    <property type="component" value="Unassembled WGS sequence"/>
</dbReference>
<evidence type="ECO:0000256" key="1">
    <source>
        <dbReference type="SAM" id="Phobius"/>
    </source>
</evidence>